<dbReference type="AlphaFoldDB" id="A0A803NR64"/>
<dbReference type="Proteomes" id="UP000596661">
    <property type="component" value="Chromosome 1"/>
</dbReference>
<accession>A0A803NR64</accession>
<dbReference type="InterPro" id="IPR002885">
    <property type="entry name" value="PPR_rpt"/>
</dbReference>
<keyword evidence="2" id="KW-0677">Repeat</keyword>
<evidence type="ECO:0008006" key="6">
    <source>
        <dbReference type="Google" id="ProtNLM"/>
    </source>
</evidence>
<proteinExistence type="inferred from homology"/>
<name>A0A803NR64_CANSA</name>
<dbReference type="OMA" id="PENEYRP"/>
<dbReference type="PROSITE" id="PS51375">
    <property type="entry name" value="PPR"/>
    <property type="match status" value="2"/>
</dbReference>
<dbReference type="Gramene" id="evm.model.01.870">
    <property type="protein sequence ID" value="cds.evm.model.01.870"/>
    <property type="gene ID" value="evm.TU.01.870"/>
</dbReference>
<dbReference type="InterPro" id="IPR011990">
    <property type="entry name" value="TPR-like_helical_dom_sf"/>
</dbReference>
<reference evidence="4" key="2">
    <citation type="submission" date="2021-03" db="UniProtKB">
        <authorList>
            <consortium name="EnsemblPlants"/>
        </authorList>
    </citation>
    <scope>IDENTIFICATION</scope>
</reference>
<evidence type="ECO:0000256" key="2">
    <source>
        <dbReference type="ARBA" id="ARBA00022737"/>
    </source>
</evidence>
<sequence>MVAILSFHTKYAFLKCMALMNPKGGDTYVMTVVLRADSSLFNWSSIAPPLSPDCSLLSPIFFLFNSPKLKTLQKPSEDETLRYHQAMKRVWKISHLAQSQLLCHHGFFSSAAKRKTPTPFAFPVNEFPNYGFIRDFNADTHPPPSPGFPPEVIGLFSLNQSHQDSTHWEDLTRKVTQLRDELLMIDDDSDSAIRLLEEKGDTLLRSCTVGYPVVELLKQLDSRPRLALKVLDWKRNLSKSGVPMLAEEYTKGIKLAGKVKNVGLAAELFSEAINKRIKTTTIYNALMSAYMFNGFADKCQSLFRDMKSETNCSPNIVTYNILISIFGRLMLLDHMEATFREIKELNMSPNVKTYNFLIAGYLTAWMWDSVEITFEQMKESSIKPNTRTYMLLLRGYAHSGNLEKMEETYELIKHYVKEKEIPLIRTMICAYCKSSDKERLKKIEELLKLIPDKDYRPWLNVLLIRVYAEEDWLEAMERSIDEAFKYNTSVHTLSVMRSIISSYFRCNAVDKLVNFIKSAEAAEWRICRSLYHCKMVMYASEKRLDEMESVIAEMKNNNLFITKKTLWILYKAYLLYGQRHKAEQVIGLMCKHGYEIPLDVLPS</sequence>
<dbReference type="Pfam" id="PF13041">
    <property type="entry name" value="PPR_2"/>
    <property type="match status" value="2"/>
</dbReference>
<reference evidence="4" key="1">
    <citation type="submission" date="2018-11" db="EMBL/GenBank/DDBJ databases">
        <authorList>
            <person name="Grassa J C."/>
        </authorList>
    </citation>
    <scope>NUCLEOTIDE SEQUENCE [LARGE SCALE GENOMIC DNA]</scope>
</reference>
<dbReference type="InterPro" id="IPR044179">
    <property type="entry name" value="PPR5-like"/>
</dbReference>
<evidence type="ECO:0000313" key="4">
    <source>
        <dbReference type="EnsemblPlants" id="cds.evm.model.01.870"/>
    </source>
</evidence>
<keyword evidence="5" id="KW-1185">Reference proteome</keyword>
<dbReference type="GO" id="GO:0003729">
    <property type="term" value="F:mRNA binding"/>
    <property type="evidence" value="ECO:0007669"/>
    <property type="project" value="InterPro"/>
</dbReference>
<feature type="repeat" description="PPR" evidence="3">
    <location>
        <begin position="350"/>
        <end position="384"/>
    </location>
</feature>
<dbReference type="EMBL" id="UZAU01000018">
    <property type="status" value="NOT_ANNOTATED_CDS"/>
    <property type="molecule type" value="Genomic_DNA"/>
</dbReference>
<dbReference type="Gene3D" id="1.25.40.10">
    <property type="entry name" value="Tetratricopeptide repeat domain"/>
    <property type="match status" value="3"/>
</dbReference>
<organism evidence="4 5">
    <name type="scientific">Cannabis sativa</name>
    <name type="common">Hemp</name>
    <name type="synonym">Marijuana</name>
    <dbReference type="NCBI Taxonomy" id="3483"/>
    <lineage>
        <taxon>Eukaryota</taxon>
        <taxon>Viridiplantae</taxon>
        <taxon>Streptophyta</taxon>
        <taxon>Embryophyta</taxon>
        <taxon>Tracheophyta</taxon>
        <taxon>Spermatophyta</taxon>
        <taxon>Magnoliopsida</taxon>
        <taxon>eudicotyledons</taxon>
        <taxon>Gunneridae</taxon>
        <taxon>Pentapetalae</taxon>
        <taxon>rosids</taxon>
        <taxon>fabids</taxon>
        <taxon>Rosales</taxon>
        <taxon>Cannabaceae</taxon>
        <taxon>Cannabis</taxon>
    </lineage>
</organism>
<comment type="similarity">
    <text evidence="1">Belongs to the PPR family. P subfamily.</text>
</comment>
<evidence type="ECO:0000256" key="3">
    <source>
        <dbReference type="PROSITE-ProRule" id="PRU00708"/>
    </source>
</evidence>
<dbReference type="PANTHER" id="PTHR47874:SF1">
    <property type="entry name" value="OS05G0407900 PROTEIN"/>
    <property type="match status" value="1"/>
</dbReference>
<evidence type="ECO:0000256" key="1">
    <source>
        <dbReference type="ARBA" id="ARBA00007626"/>
    </source>
</evidence>
<protein>
    <recommendedName>
        <fullName evidence="6">Pentatricopeptide repeat-containing protein</fullName>
    </recommendedName>
</protein>
<dbReference type="EnsemblPlants" id="evm.model.01.870">
    <property type="protein sequence ID" value="cds.evm.model.01.870"/>
    <property type="gene ID" value="evm.TU.01.870"/>
</dbReference>
<evidence type="ECO:0000313" key="5">
    <source>
        <dbReference type="Proteomes" id="UP000596661"/>
    </source>
</evidence>
<dbReference type="NCBIfam" id="TIGR00756">
    <property type="entry name" value="PPR"/>
    <property type="match status" value="1"/>
</dbReference>
<dbReference type="PANTHER" id="PTHR47874">
    <property type="entry name" value="EXPRESSED PROTEIN"/>
    <property type="match status" value="1"/>
</dbReference>
<feature type="repeat" description="PPR" evidence="3">
    <location>
        <begin position="315"/>
        <end position="349"/>
    </location>
</feature>